<organism evidence="3 5">
    <name type="scientific">Didymodactylos carnosus</name>
    <dbReference type="NCBI Taxonomy" id="1234261"/>
    <lineage>
        <taxon>Eukaryota</taxon>
        <taxon>Metazoa</taxon>
        <taxon>Spiralia</taxon>
        <taxon>Gnathifera</taxon>
        <taxon>Rotifera</taxon>
        <taxon>Eurotatoria</taxon>
        <taxon>Bdelloidea</taxon>
        <taxon>Philodinida</taxon>
        <taxon>Philodinidae</taxon>
        <taxon>Didymodactylos</taxon>
    </lineage>
</organism>
<evidence type="ECO:0000256" key="1">
    <source>
        <dbReference type="SAM" id="Coils"/>
    </source>
</evidence>
<dbReference type="PANTHER" id="PTHR18978:SF1">
    <property type="entry name" value="GRIP1-ASSOCIATED PROTEIN 1"/>
    <property type="match status" value="1"/>
</dbReference>
<dbReference type="GO" id="GO:0098837">
    <property type="term" value="C:postsynaptic recycling endosome"/>
    <property type="evidence" value="ECO:0007669"/>
    <property type="project" value="TreeGrafter"/>
</dbReference>
<evidence type="ECO:0000313" key="4">
    <source>
        <dbReference type="EMBL" id="CAF4057355.1"/>
    </source>
</evidence>
<dbReference type="GO" id="GO:0099158">
    <property type="term" value="P:regulation of recycling endosome localization within postsynapse"/>
    <property type="evidence" value="ECO:0007669"/>
    <property type="project" value="TreeGrafter"/>
</dbReference>
<dbReference type="GO" id="GO:0098978">
    <property type="term" value="C:glutamatergic synapse"/>
    <property type="evidence" value="ECO:0007669"/>
    <property type="project" value="TreeGrafter"/>
</dbReference>
<comment type="caution">
    <text evidence="3">The sequence shown here is derived from an EMBL/GenBank/DDBJ whole genome shotgun (WGS) entry which is preliminary data.</text>
</comment>
<dbReference type="AlphaFoldDB" id="A0A8S2EV42"/>
<evidence type="ECO:0000256" key="2">
    <source>
        <dbReference type="SAM" id="MobiDB-lite"/>
    </source>
</evidence>
<evidence type="ECO:0000313" key="3">
    <source>
        <dbReference type="EMBL" id="CAF1249802.1"/>
    </source>
</evidence>
<feature type="region of interest" description="Disordered" evidence="2">
    <location>
        <begin position="138"/>
        <end position="158"/>
    </location>
</feature>
<proteinExistence type="predicted"/>
<dbReference type="EMBL" id="CAJOBA010038243">
    <property type="protein sequence ID" value="CAF4057355.1"/>
    <property type="molecule type" value="Genomic_DNA"/>
</dbReference>
<keyword evidence="1" id="KW-0175">Coiled coil</keyword>
<feature type="coiled-coil region" evidence="1">
    <location>
        <begin position="80"/>
        <end position="107"/>
    </location>
</feature>
<name>A0A8S2EV42_9BILA</name>
<dbReference type="Proteomes" id="UP000682733">
    <property type="component" value="Unassembled WGS sequence"/>
</dbReference>
<dbReference type="PANTHER" id="PTHR18978">
    <property type="entry name" value="GRIP-1 ASSOCIATED PROTEIN 1"/>
    <property type="match status" value="1"/>
</dbReference>
<accession>A0A8S2EV42</accession>
<feature type="coiled-coil region" evidence="1">
    <location>
        <begin position="186"/>
        <end position="220"/>
    </location>
</feature>
<protein>
    <submittedName>
        <fullName evidence="3">Uncharacterized protein</fullName>
    </submittedName>
</protein>
<dbReference type="EMBL" id="CAJNOK010016695">
    <property type="protein sequence ID" value="CAF1249802.1"/>
    <property type="molecule type" value="Genomic_DNA"/>
</dbReference>
<sequence length="225" mass="25226">MKDLQKQLHTEKKKTERLQEKLTELLSGDKTALDELFYIPRTDGSRGGSVSSFNGGNTHAAERASITSVPIISSPLEQENNDLILKLAKVQEEKAVLEEKVRHLETSGSSMADDLVQKSAIIQHYSIEKRAVASSSNAFPSRLSRRHPSIERNNNNSGINLRNMFDTLVRDNIHSKQTSSSNDDTIKNLQRLLEETLTKNMHLQKDLEILSRTLESSQQKSDTSG</sequence>
<dbReference type="GO" id="GO:0099152">
    <property type="term" value="P:regulation of neurotransmitter receptor transport, endosome to postsynaptic membrane"/>
    <property type="evidence" value="ECO:0007669"/>
    <property type="project" value="TreeGrafter"/>
</dbReference>
<dbReference type="Proteomes" id="UP000677228">
    <property type="component" value="Unassembled WGS sequence"/>
</dbReference>
<reference evidence="3" key="1">
    <citation type="submission" date="2021-02" db="EMBL/GenBank/DDBJ databases">
        <authorList>
            <person name="Nowell W R."/>
        </authorList>
    </citation>
    <scope>NUCLEOTIDE SEQUENCE</scope>
</reference>
<dbReference type="InterPro" id="IPR026204">
    <property type="entry name" value="GRIPAP1"/>
</dbReference>
<dbReference type="GO" id="GO:0098998">
    <property type="term" value="C:extrinsic component of postsynaptic early endosome membrane"/>
    <property type="evidence" value="ECO:0007669"/>
    <property type="project" value="TreeGrafter"/>
</dbReference>
<gene>
    <name evidence="3" type="ORF">OVA965_LOCUS26224</name>
    <name evidence="4" type="ORF">TMI583_LOCUS26959</name>
</gene>
<dbReference type="GO" id="GO:1905244">
    <property type="term" value="P:regulation of modification of synaptic structure"/>
    <property type="evidence" value="ECO:0007669"/>
    <property type="project" value="TreeGrafter"/>
</dbReference>
<dbReference type="GO" id="GO:0098887">
    <property type="term" value="P:neurotransmitter receptor transport, endosome to postsynaptic membrane"/>
    <property type="evidence" value="ECO:0007669"/>
    <property type="project" value="TreeGrafter"/>
</dbReference>
<evidence type="ECO:0000313" key="5">
    <source>
        <dbReference type="Proteomes" id="UP000677228"/>
    </source>
</evidence>